<feature type="transmembrane region" description="Helical" evidence="2">
    <location>
        <begin position="36"/>
        <end position="55"/>
    </location>
</feature>
<dbReference type="RefSeq" id="WP_093840348.1">
    <property type="nucleotide sequence ID" value="NZ_FOLM01000012.1"/>
</dbReference>
<accession>A0A1I1R4Q6</accession>
<keyword evidence="2" id="KW-0472">Membrane</keyword>
<keyword evidence="2" id="KW-1133">Transmembrane helix</keyword>
<gene>
    <name evidence="3" type="ORF">SAMN05421773_11252</name>
</gene>
<proteinExistence type="predicted"/>
<feature type="region of interest" description="Disordered" evidence="1">
    <location>
        <begin position="1"/>
        <end position="27"/>
    </location>
</feature>
<reference evidence="3 4" key="1">
    <citation type="submission" date="2016-10" db="EMBL/GenBank/DDBJ databases">
        <authorList>
            <person name="de Groot N.N."/>
        </authorList>
    </citation>
    <scope>NUCLEOTIDE SEQUENCE [LARGE SCALE GENOMIC DNA]</scope>
    <source>
        <strain evidence="3 4">CGMCC 4.5739</strain>
    </source>
</reference>
<evidence type="ECO:0000313" key="3">
    <source>
        <dbReference type="EMBL" id="SFD26543.1"/>
    </source>
</evidence>
<name>A0A1I1R4Q6_9ACTN</name>
<feature type="transmembrane region" description="Helical" evidence="2">
    <location>
        <begin position="245"/>
        <end position="263"/>
    </location>
</feature>
<evidence type="ECO:0000256" key="2">
    <source>
        <dbReference type="SAM" id="Phobius"/>
    </source>
</evidence>
<protein>
    <submittedName>
        <fullName evidence="3">Uncharacterized protein</fullName>
    </submittedName>
</protein>
<keyword evidence="2" id="KW-0812">Transmembrane</keyword>
<sequence>MSGPGGPAEPGTGTGTGRAVGRRARPWLPRPGTRRLLVIQSTVLMLLTAVATALLHDSYREVHSRPPEIRDRIAPAMLDVAGTRAALMNAHLGVRLSLDSEEGDVAGSGEEYWAQIAAATQNLSRVADLQLAGEEGEQQLSTVNAQLLAYIQAITQAVAHKGPLGRAHYLSAHTLLYREGSGILHRLATLQEQQQEELEARTTFSGFAGPQRDPWRSPPVAALVALAGCLLAVQWQLSRRFPQRLNPGLLVASALVAASWYALPTAEQTRDDLAGARALLLDVVSEQQKPVEDLDAAGRAAAPMSDEQRTELFDRLDRVQKKMTTTREEVETTMHDTDTRSRAVAAIPAGGGVAAVLILAGLQRHLVQYRIRQ</sequence>
<dbReference type="STRING" id="910347.SAMN05421773_11252"/>
<dbReference type="EMBL" id="FOLM01000012">
    <property type="protein sequence ID" value="SFD26543.1"/>
    <property type="molecule type" value="Genomic_DNA"/>
</dbReference>
<dbReference type="Proteomes" id="UP000199207">
    <property type="component" value="Unassembled WGS sequence"/>
</dbReference>
<feature type="compositionally biased region" description="Gly residues" evidence="1">
    <location>
        <begin position="1"/>
        <end position="18"/>
    </location>
</feature>
<dbReference type="AlphaFoldDB" id="A0A1I1R4Q6"/>
<evidence type="ECO:0000256" key="1">
    <source>
        <dbReference type="SAM" id="MobiDB-lite"/>
    </source>
</evidence>
<feature type="transmembrane region" description="Helical" evidence="2">
    <location>
        <begin position="343"/>
        <end position="362"/>
    </location>
</feature>
<organism evidence="3 4">
    <name type="scientific">Streptomyces aidingensis</name>
    <dbReference type="NCBI Taxonomy" id="910347"/>
    <lineage>
        <taxon>Bacteria</taxon>
        <taxon>Bacillati</taxon>
        <taxon>Actinomycetota</taxon>
        <taxon>Actinomycetes</taxon>
        <taxon>Kitasatosporales</taxon>
        <taxon>Streptomycetaceae</taxon>
        <taxon>Streptomyces</taxon>
    </lineage>
</organism>
<evidence type="ECO:0000313" key="4">
    <source>
        <dbReference type="Proteomes" id="UP000199207"/>
    </source>
</evidence>
<keyword evidence="4" id="KW-1185">Reference proteome</keyword>